<dbReference type="Pfam" id="PF07690">
    <property type="entry name" value="MFS_1"/>
    <property type="match status" value="1"/>
</dbReference>
<feature type="transmembrane region" description="Helical" evidence="6">
    <location>
        <begin position="267"/>
        <end position="285"/>
    </location>
</feature>
<evidence type="ECO:0000313" key="9">
    <source>
        <dbReference type="Proteomes" id="UP001165367"/>
    </source>
</evidence>
<dbReference type="InterPro" id="IPR011701">
    <property type="entry name" value="MFS"/>
</dbReference>
<keyword evidence="4 6" id="KW-1133">Transmembrane helix</keyword>
<feature type="transmembrane region" description="Helical" evidence="6">
    <location>
        <begin position="202"/>
        <end position="222"/>
    </location>
</feature>
<name>A0ABS9KUG7_9BACT</name>
<evidence type="ECO:0000256" key="5">
    <source>
        <dbReference type="ARBA" id="ARBA00023136"/>
    </source>
</evidence>
<protein>
    <submittedName>
        <fullName evidence="8">MFS transporter</fullName>
    </submittedName>
</protein>
<feature type="transmembrane region" description="Helical" evidence="6">
    <location>
        <begin position="70"/>
        <end position="87"/>
    </location>
</feature>
<sequence>MDKRVIPLALGGLGIGTTEFAIMGLLPDIAGSLNVSIADAGILISAYALGVVVGAPLLIGFTVKQPPKKVLIWLMVLFTIFNGLSIISPNYYFMFFARFLSGLPHGAFFGAGTVVASRLAGKGKEARYISYMFSGLTIANLAMVPLVTYVGHVFHWRWYFAIVTFIGLVTLAFIHFWLPDLSRKENANAVEELKFLRRKKPWYILLITAIGFGGLFCWFSYITPLMTEVVGIPKDQMAYVMILAGAGMVVGNLLGGYLSDRIGEVKATLMLMILMLAVLMGIFFFSHNTVVSLVLTFICGGLSMSVSAPINIMMIKASPGSEMMSAAFMQAAFNVANSLGAYLGGIPLRNGLGFNYPSLVGAAMTVAGLIICLRYKYKFNRKTAQLAPALNDVNTPDGFQLMDK</sequence>
<feature type="transmembrane region" description="Helical" evidence="6">
    <location>
        <begin position="354"/>
        <end position="373"/>
    </location>
</feature>
<dbReference type="PANTHER" id="PTHR43124">
    <property type="entry name" value="PURINE EFFLUX PUMP PBUE"/>
    <property type="match status" value="1"/>
</dbReference>
<evidence type="ECO:0000256" key="3">
    <source>
        <dbReference type="ARBA" id="ARBA00022692"/>
    </source>
</evidence>
<dbReference type="Gene3D" id="1.20.1250.20">
    <property type="entry name" value="MFS general substrate transporter like domains"/>
    <property type="match status" value="2"/>
</dbReference>
<accession>A0ABS9KUG7</accession>
<keyword evidence="5 6" id="KW-0472">Membrane</keyword>
<reference evidence="8" key="1">
    <citation type="submission" date="2022-01" db="EMBL/GenBank/DDBJ databases">
        <authorList>
            <person name="Jo J.-H."/>
            <person name="Im W.-T."/>
        </authorList>
    </citation>
    <scope>NUCLEOTIDE SEQUENCE</scope>
    <source>
        <strain evidence="8">NA20</strain>
    </source>
</reference>
<dbReference type="InterPro" id="IPR036259">
    <property type="entry name" value="MFS_trans_sf"/>
</dbReference>
<feature type="domain" description="Major facilitator superfamily (MFS) profile" evidence="7">
    <location>
        <begin position="4"/>
        <end position="380"/>
    </location>
</feature>
<evidence type="ECO:0000256" key="1">
    <source>
        <dbReference type="ARBA" id="ARBA00004651"/>
    </source>
</evidence>
<keyword evidence="3 6" id="KW-0812">Transmembrane</keyword>
<feature type="transmembrane region" description="Helical" evidence="6">
    <location>
        <begin position="237"/>
        <end position="255"/>
    </location>
</feature>
<dbReference type="PANTHER" id="PTHR43124:SF6">
    <property type="entry name" value="TRANSPORTER ARAJ-RELATED"/>
    <property type="match status" value="1"/>
</dbReference>
<organism evidence="8 9">
    <name type="scientific">Terrimonas ginsenosidimutans</name>
    <dbReference type="NCBI Taxonomy" id="2908004"/>
    <lineage>
        <taxon>Bacteria</taxon>
        <taxon>Pseudomonadati</taxon>
        <taxon>Bacteroidota</taxon>
        <taxon>Chitinophagia</taxon>
        <taxon>Chitinophagales</taxon>
        <taxon>Chitinophagaceae</taxon>
        <taxon>Terrimonas</taxon>
    </lineage>
</organism>
<evidence type="ECO:0000256" key="4">
    <source>
        <dbReference type="ARBA" id="ARBA00022989"/>
    </source>
</evidence>
<evidence type="ECO:0000256" key="2">
    <source>
        <dbReference type="ARBA" id="ARBA00022475"/>
    </source>
</evidence>
<dbReference type="CDD" id="cd17324">
    <property type="entry name" value="MFS_NepI_like"/>
    <property type="match status" value="1"/>
</dbReference>
<proteinExistence type="predicted"/>
<feature type="transmembrane region" description="Helical" evidence="6">
    <location>
        <begin position="291"/>
        <end position="315"/>
    </location>
</feature>
<keyword evidence="2" id="KW-1003">Cell membrane</keyword>
<dbReference type="InterPro" id="IPR050189">
    <property type="entry name" value="MFS_Efflux_Transporters"/>
</dbReference>
<gene>
    <name evidence="8" type="ORF">LZZ85_16955</name>
</gene>
<feature type="transmembrane region" description="Helical" evidence="6">
    <location>
        <begin position="93"/>
        <end position="116"/>
    </location>
</feature>
<feature type="transmembrane region" description="Helical" evidence="6">
    <location>
        <begin position="128"/>
        <end position="150"/>
    </location>
</feature>
<dbReference type="RefSeq" id="WP_237874527.1">
    <property type="nucleotide sequence ID" value="NZ_JAKLTR010000011.1"/>
</dbReference>
<evidence type="ECO:0000313" key="8">
    <source>
        <dbReference type="EMBL" id="MCG2615989.1"/>
    </source>
</evidence>
<dbReference type="Proteomes" id="UP001165367">
    <property type="component" value="Unassembled WGS sequence"/>
</dbReference>
<keyword evidence="9" id="KW-1185">Reference proteome</keyword>
<feature type="transmembrane region" description="Helical" evidence="6">
    <location>
        <begin position="44"/>
        <end position="63"/>
    </location>
</feature>
<evidence type="ECO:0000256" key="6">
    <source>
        <dbReference type="SAM" id="Phobius"/>
    </source>
</evidence>
<dbReference type="PROSITE" id="PS50850">
    <property type="entry name" value="MFS"/>
    <property type="match status" value="1"/>
</dbReference>
<dbReference type="EMBL" id="JAKLTR010000011">
    <property type="protein sequence ID" value="MCG2615989.1"/>
    <property type="molecule type" value="Genomic_DNA"/>
</dbReference>
<comment type="subcellular location">
    <subcellularLocation>
        <location evidence="1">Cell membrane</location>
        <topology evidence="1">Multi-pass membrane protein</topology>
    </subcellularLocation>
</comment>
<feature type="transmembrane region" description="Helical" evidence="6">
    <location>
        <begin position="156"/>
        <end position="178"/>
    </location>
</feature>
<evidence type="ECO:0000259" key="7">
    <source>
        <dbReference type="PROSITE" id="PS50850"/>
    </source>
</evidence>
<feature type="transmembrane region" description="Helical" evidence="6">
    <location>
        <begin position="327"/>
        <end position="348"/>
    </location>
</feature>
<dbReference type="InterPro" id="IPR020846">
    <property type="entry name" value="MFS_dom"/>
</dbReference>
<dbReference type="SUPFAM" id="SSF103473">
    <property type="entry name" value="MFS general substrate transporter"/>
    <property type="match status" value="1"/>
</dbReference>
<comment type="caution">
    <text evidence="8">The sequence shown here is derived from an EMBL/GenBank/DDBJ whole genome shotgun (WGS) entry which is preliminary data.</text>
</comment>